<keyword evidence="2" id="KW-1185">Reference proteome</keyword>
<dbReference type="AlphaFoldDB" id="A0A0Q9X1G9"/>
<accession>A0A0Q9X1G9</accession>
<dbReference type="PANTHER" id="PTHR20898">
    <property type="entry name" value="DAEDALUS ON 3-RELATED-RELATED"/>
    <property type="match status" value="1"/>
</dbReference>
<gene>
    <name evidence="1" type="primary">Dwil\GK28319</name>
    <name evidence="1" type="ORF">Dwil_GK28319</name>
</gene>
<sequence length="212" mass="24928">MNHTCPYDHDLIVDRVTIDFFNHQLVNVLPVPKGDHAVYSNWYAYGKKRAEINLATYKRYNGYKPTLYNFTADACKFMASKTKNPLYNYFYGFIAGYTNMNHTCPYDHDLIVEKVAIGYINHLVVDVLPIPSGDHAVYMTWYAYAGEVLRYSNFNHSCPYEGVVYVQGWYLRPEAYLRFPFPTGDYLIEIKWYLNQKLTIISKYYFAFVEDL</sequence>
<dbReference type="Pfam" id="PF06477">
    <property type="entry name" value="DUF1091"/>
    <property type="match status" value="2"/>
</dbReference>
<evidence type="ECO:0000313" key="2">
    <source>
        <dbReference type="Proteomes" id="UP000007798"/>
    </source>
</evidence>
<proteinExistence type="predicted"/>
<dbReference type="Proteomes" id="UP000007798">
    <property type="component" value="Unassembled WGS sequence"/>
</dbReference>
<name>A0A0Q9X1G9_DROWI</name>
<dbReference type="InParanoid" id="A0A0Q9X1G9"/>
<dbReference type="PANTHER" id="PTHR20898:SF0">
    <property type="entry name" value="DAEDALUS ON 3-RELATED"/>
    <property type="match status" value="1"/>
</dbReference>
<organism evidence="1 2">
    <name type="scientific">Drosophila willistoni</name>
    <name type="common">Fruit fly</name>
    <dbReference type="NCBI Taxonomy" id="7260"/>
    <lineage>
        <taxon>Eukaryota</taxon>
        <taxon>Metazoa</taxon>
        <taxon>Ecdysozoa</taxon>
        <taxon>Arthropoda</taxon>
        <taxon>Hexapoda</taxon>
        <taxon>Insecta</taxon>
        <taxon>Pterygota</taxon>
        <taxon>Neoptera</taxon>
        <taxon>Endopterygota</taxon>
        <taxon>Diptera</taxon>
        <taxon>Brachycera</taxon>
        <taxon>Muscomorpha</taxon>
        <taxon>Ephydroidea</taxon>
        <taxon>Drosophilidae</taxon>
        <taxon>Drosophila</taxon>
        <taxon>Sophophora</taxon>
    </lineage>
</organism>
<reference evidence="1 2" key="1">
    <citation type="journal article" date="2007" name="Nature">
        <title>Evolution of genes and genomes on the Drosophila phylogeny.</title>
        <authorList>
            <consortium name="Drosophila 12 Genomes Consortium"/>
            <person name="Clark A.G."/>
            <person name="Eisen M.B."/>
            <person name="Smith D.R."/>
            <person name="Bergman C.M."/>
            <person name="Oliver B."/>
            <person name="Markow T.A."/>
            <person name="Kaufman T.C."/>
            <person name="Kellis M."/>
            <person name="Gelbart W."/>
            <person name="Iyer V.N."/>
            <person name="Pollard D.A."/>
            <person name="Sackton T.B."/>
            <person name="Larracuente A.M."/>
            <person name="Singh N.D."/>
            <person name="Abad J.P."/>
            <person name="Abt D.N."/>
            <person name="Adryan B."/>
            <person name="Aguade M."/>
            <person name="Akashi H."/>
            <person name="Anderson W.W."/>
            <person name="Aquadro C.F."/>
            <person name="Ardell D.H."/>
            <person name="Arguello R."/>
            <person name="Artieri C.G."/>
            <person name="Barbash D.A."/>
            <person name="Barker D."/>
            <person name="Barsanti P."/>
            <person name="Batterham P."/>
            <person name="Batzoglou S."/>
            <person name="Begun D."/>
            <person name="Bhutkar A."/>
            <person name="Blanco E."/>
            <person name="Bosak S.A."/>
            <person name="Bradley R.K."/>
            <person name="Brand A.D."/>
            <person name="Brent M.R."/>
            <person name="Brooks A.N."/>
            <person name="Brown R.H."/>
            <person name="Butlin R.K."/>
            <person name="Caggese C."/>
            <person name="Calvi B.R."/>
            <person name="Bernardo de Carvalho A."/>
            <person name="Caspi A."/>
            <person name="Castrezana S."/>
            <person name="Celniker S.E."/>
            <person name="Chang J.L."/>
            <person name="Chapple C."/>
            <person name="Chatterji S."/>
            <person name="Chinwalla A."/>
            <person name="Civetta A."/>
            <person name="Clifton S.W."/>
            <person name="Comeron J.M."/>
            <person name="Costello J.C."/>
            <person name="Coyne J.A."/>
            <person name="Daub J."/>
            <person name="David R.G."/>
            <person name="Delcher A.L."/>
            <person name="Delehaunty K."/>
            <person name="Do C.B."/>
            <person name="Ebling H."/>
            <person name="Edwards K."/>
            <person name="Eickbush T."/>
            <person name="Evans J.D."/>
            <person name="Filipski A."/>
            <person name="Findeiss S."/>
            <person name="Freyhult E."/>
            <person name="Fulton L."/>
            <person name="Fulton R."/>
            <person name="Garcia A.C."/>
            <person name="Gardiner A."/>
            <person name="Garfield D.A."/>
            <person name="Garvin B.E."/>
            <person name="Gibson G."/>
            <person name="Gilbert D."/>
            <person name="Gnerre S."/>
            <person name="Godfrey J."/>
            <person name="Good R."/>
            <person name="Gotea V."/>
            <person name="Gravely B."/>
            <person name="Greenberg A.J."/>
            <person name="Griffiths-Jones S."/>
            <person name="Gross S."/>
            <person name="Guigo R."/>
            <person name="Gustafson E.A."/>
            <person name="Haerty W."/>
            <person name="Hahn M.W."/>
            <person name="Halligan D.L."/>
            <person name="Halpern A.L."/>
            <person name="Halter G.M."/>
            <person name="Han M.V."/>
            <person name="Heger A."/>
            <person name="Hillier L."/>
            <person name="Hinrichs A.S."/>
            <person name="Holmes I."/>
            <person name="Hoskins R.A."/>
            <person name="Hubisz M.J."/>
            <person name="Hultmark D."/>
            <person name="Huntley M.A."/>
            <person name="Jaffe D.B."/>
            <person name="Jagadeeshan S."/>
            <person name="Jeck W.R."/>
            <person name="Johnson J."/>
            <person name="Jones C.D."/>
            <person name="Jordan W.C."/>
            <person name="Karpen G.H."/>
            <person name="Kataoka E."/>
            <person name="Keightley P.D."/>
            <person name="Kheradpour P."/>
            <person name="Kirkness E.F."/>
            <person name="Koerich L.B."/>
            <person name="Kristiansen K."/>
            <person name="Kudrna D."/>
            <person name="Kulathinal R.J."/>
            <person name="Kumar S."/>
            <person name="Kwok R."/>
            <person name="Lander E."/>
            <person name="Langley C.H."/>
            <person name="Lapoint R."/>
            <person name="Lazzaro B.P."/>
            <person name="Lee S.J."/>
            <person name="Levesque L."/>
            <person name="Li R."/>
            <person name="Lin C.F."/>
            <person name="Lin M.F."/>
            <person name="Lindblad-Toh K."/>
            <person name="Llopart A."/>
            <person name="Long M."/>
            <person name="Low L."/>
            <person name="Lozovsky E."/>
            <person name="Lu J."/>
            <person name="Luo M."/>
            <person name="Machado C.A."/>
            <person name="Makalowski W."/>
            <person name="Marzo M."/>
            <person name="Matsuda M."/>
            <person name="Matzkin L."/>
            <person name="McAllister B."/>
            <person name="McBride C.S."/>
            <person name="McKernan B."/>
            <person name="McKernan K."/>
            <person name="Mendez-Lago M."/>
            <person name="Minx P."/>
            <person name="Mollenhauer M.U."/>
            <person name="Montooth K."/>
            <person name="Mount S.M."/>
            <person name="Mu X."/>
            <person name="Myers E."/>
            <person name="Negre B."/>
            <person name="Newfeld S."/>
            <person name="Nielsen R."/>
            <person name="Noor M.A."/>
            <person name="O'Grady P."/>
            <person name="Pachter L."/>
            <person name="Papaceit M."/>
            <person name="Parisi M.J."/>
            <person name="Parisi M."/>
            <person name="Parts L."/>
            <person name="Pedersen J.S."/>
            <person name="Pesole G."/>
            <person name="Phillippy A.M."/>
            <person name="Ponting C.P."/>
            <person name="Pop M."/>
            <person name="Porcelli D."/>
            <person name="Powell J.R."/>
            <person name="Prohaska S."/>
            <person name="Pruitt K."/>
            <person name="Puig M."/>
            <person name="Quesneville H."/>
            <person name="Ram K.R."/>
            <person name="Rand D."/>
            <person name="Rasmussen M.D."/>
            <person name="Reed L.K."/>
            <person name="Reenan R."/>
            <person name="Reily A."/>
            <person name="Remington K.A."/>
            <person name="Rieger T.T."/>
            <person name="Ritchie M.G."/>
            <person name="Robin C."/>
            <person name="Rogers Y.H."/>
            <person name="Rohde C."/>
            <person name="Rozas J."/>
            <person name="Rubenfield M.J."/>
            <person name="Ruiz A."/>
            <person name="Russo S."/>
            <person name="Salzberg S.L."/>
            <person name="Sanchez-Gracia A."/>
            <person name="Saranga D.J."/>
            <person name="Sato H."/>
            <person name="Schaeffer S.W."/>
            <person name="Schatz M.C."/>
            <person name="Schlenke T."/>
            <person name="Schwartz R."/>
            <person name="Segarra C."/>
            <person name="Singh R.S."/>
            <person name="Sirot L."/>
            <person name="Sirota M."/>
            <person name="Sisneros N.B."/>
            <person name="Smith C.D."/>
            <person name="Smith T.F."/>
            <person name="Spieth J."/>
            <person name="Stage D.E."/>
            <person name="Stark A."/>
            <person name="Stephan W."/>
            <person name="Strausberg R.L."/>
            <person name="Strempel S."/>
            <person name="Sturgill D."/>
            <person name="Sutton G."/>
            <person name="Sutton G.G."/>
            <person name="Tao W."/>
            <person name="Teichmann S."/>
            <person name="Tobari Y.N."/>
            <person name="Tomimura Y."/>
            <person name="Tsolas J.M."/>
            <person name="Valente V.L."/>
            <person name="Venter E."/>
            <person name="Venter J.C."/>
            <person name="Vicario S."/>
            <person name="Vieira F.G."/>
            <person name="Vilella A.J."/>
            <person name="Villasante A."/>
            <person name="Walenz B."/>
            <person name="Wang J."/>
            <person name="Wasserman M."/>
            <person name="Watts T."/>
            <person name="Wilson D."/>
            <person name="Wilson R.K."/>
            <person name="Wing R.A."/>
            <person name="Wolfner M.F."/>
            <person name="Wong A."/>
            <person name="Wong G.K."/>
            <person name="Wu C.I."/>
            <person name="Wu G."/>
            <person name="Yamamoto D."/>
            <person name="Yang H.P."/>
            <person name="Yang S.P."/>
            <person name="Yorke J.A."/>
            <person name="Yoshida K."/>
            <person name="Zdobnov E."/>
            <person name="Zhang P."/>
            <person name="Zhang Y."/>
            <person name="Zimin A.V."/>
            <person name="Baldwin J."/>
            <person name="Abdouelleil A."/>
            <person name="Abdulkadir J."/>
            <person name="Abebe A."/>
            <person name="Abera B."/>
            <person name="Abreu J."/>
            <person name="Acer S.C."/>
            <person name="Aftuck L."/>
            <person name="Alexander A."/>
            <person name="An P."/>
            <person name="Anderson E."/>
            <person name="Anderson S."/>
            <person name="Arachi H."/>
            <person name="Azer M."/>
            <person name="Bachantsang P."/>
            <person name="Barry A."/>
            <person name="Bayul T."/>
            <person name="Berlin A."/>
            <person name="Bessette D."/>
            <person name="Bloom T."/>
            <person name="Blye J."/>
            <person name="Boguslavskiy L."/>
            <person name="Bonnet C."/>
            <person name="Boukhgalter B."/>
            <person name="Bourzgui I."/>
            <person name="Brown A."/>
            <person name="Cahill P."/>
            <person name="Channer S."/>
            <person name="Cheshatsang Y."/>
            <person name="Chuda L."/>
            <person name="Citroen M."/>
            <person name="Collymore A."/>
            <person name="Cooke P."/>
            <person name="Costello M."/>
            <person name="D'Aco K."/>
            <person name="Daza R."/>
            <person name="De Haan G."/>
            <person name="DeGray S."/>
            <person name="DeMaso C."/>
            <person name="Dhargay N."/>
            <person name="Dooley K."/>
            <person name="Dooley E."/>
            <person name="Doricent M."/>
            <person name="Dorje P."/>
            <person name="Dorjee K."/>
            <person name="Dupes A."/>
            <person name="Elong R."/>
            <person name="Falk J."/>
            <person name="Farina A."/>
            <person name="Faro S."/>
            <person name="Ferguson D."/>
            <person name="Fisher S."/>
            <person name="Foley C.D."/>
            <person name="Franke A."/>
            <person name="Friedrich D."/>
            <person name="Gadbois L."/>
            <person name="Gearin G."/>
            <person name="Gearin C.R."/>
            <person name="Giannoukos G."/>
            <person name="Goode T."/>
            <person name="Graham J."/>
            <person name="Grandbois E."/>
            <person name="Grewal S."/>
            <person name="Gyaltsen K."/>
            <person name="Hafez N."/>
            <person name="Hagos B."/>
            <person name="Hall J."/>
            <person name="Henson C."/>
            <person name="Hollinger A."/>
            <person name="Honan T."/>
            <person name="Huard M.D."/>
            <person name="Hughes L."/>
            <person name="Hurhula B."/>
            <person name="Husby M.E."/>
            <person name="Kamat A."/>
            <person name="Kanga B."/>
            <person name="Kashin S."/>
            <person name="Khazanovich D."/>
            <person name="Kisner P."/>
            <person name="Lance K."/>
            <person name="Lara M."/>
            <person name="Lee W."/>
            <person name="Lennon N."/>
            <person name="Letendre F."/>
            <person name="LeVine R."/>
            <person name="Lipovsky A."/>
            <person name="Liu X."/>
            <person name="Liu J."/>
            <person name="Liu S."/>
            <person name="Lokyitsang T."/>
            <person name="Lokyitsang Y."/>
            <person name="Lubonja R."/>
            <person name="Lui A."/>
            <person name="MacDonald P."/>
            <person name="Magnisalis V."/>
            <person name="Maru K."/>
            <person name="Matthews C."/>
            <person name="McCusker W."/>
            <person name="McDonough S."/>
            <person name="Mehta T."/>
            <person name="Meldrim J."/>
            <person name="Meneus L."/>
            <person name="Mihai O."/>
            <person name="Mihalev A."/>
            <person name="Mihova T."/>
            <person name="Mittelman R."/>
            <person name="Mlenga V."/>
            <person name="Montmayeur A."/>
            <person name="Mulrain L."/>
            <person name="Navidi A."/>
            <person name="Naylor J."/>
            <person name="Negash T."/>
            <person name="Nguyen T."/>
            <person name="Nguyen N."/>
            <person name="Nicol R."/>
            <person name="Norbu C."/>
            <person name="Norbu N."/>
            <person name="Novod N."/>
            <person name="O'Neill B."/>
            <person name="Osman S."/>
            <person name="Markiewicz E."/>
            <person name="Oyono O.L."/>
            <person name="Patti C."/>
            <person name="Phunkhang P."/>
            <person name="Pierre F."/>
            <person name="Priest M."/>
            <person name="Raghuraman S."/>
            <person name="Rege F."/>
            <person name="Reyes R."/>
            <person name="Rise C."/>
            <person name="Rogov P."/>
            <person name="Ross K."/>
            <person name="Ryan E."/>
            <person name="Settipalli S."/>
            <person name="Shea T."/>
            <person name="Sherpa N."/>
            <person name="Shi L."/>
            <person name="Shih D."/>
            <person name="Sparrow T."/>
            <person name="Spaulding J."/>
            <person name="Stalker J."/>
            <person name="Stange-Thomann N."/>
            <person name="Stavropoulos S."/>
            <person name="Stone C."/>
            <person name="Strader C."/>
            <person name="Tesfaye S."/>
            <person name="Thomson T."/>
            <person name="Thoulutsang Y."/>
            <person name="Thoulutsang D."/>
            <person name="Topham K."/>
            <person name="Topping I."/>
            <person name="Tsamla T."/>
            <person name="Vassiliev H."/>
            <person name="Vo A."/>
            <person name="Wangchuk T."/>
            <person name="Wangdi T."/>
            <person name="Weiand M."/>
            <person name="Wilkinson J."/>
            <person name="Wilson A."/>
            <person name="Yadav S."/>
            <person name="Young G."/>
            <person name="Yu Q."/>
            <person name="Zembek L."/>
            <person name="Zhong D."/>
            <person name="Zimmer A."/>
            <person name="Zwirko Z."/>
            <person name="Jaffe D.B."/>
            <person name="Alvarez P."/>
            <person name="Brockman W."/>
            <person name="Butler J."/>
            <person name="Chin C."/>
            <person name="Gnerre S."/>
            <person name="Grabherr M."/>
            <person name="Kleber M."/>
            <person name="Mauceli E."/>
            <person name="MacCallum I."/>
        </authorList>
    </citation>
    <scope>NUCLEOTIDE SEQUENCE [LARGE SCALE GENOMIC DNA]</scope>
    <source>
        <strain evidence="2">Tucson 14030-0811.24</strain>
    </source>
</reference>
<dbReference type="EMBL" id="CH963913">
    <property type="protein sequence ID" value="KRF98626.1"/>
    <property type="molecule type" value="Genomic_DNA"/>
</dbReference>
<protein>
    <submittedName>
        <fullName evidence="1">Uncharacterized protein</fullName>
    </submittedName>
</protein>
<dbReference type="SMART" id="SM00697">
    <property type="entry name" value="DM8"/>
    <property type="match status" value="1"/>
</dbReference>
<dbReference type="InterPro" id="IPR010512">
    <property type="entry name" value="DUF1091"/>
</dbReference>
<evidence type="ECO:0000313" key="1">
    <source>
        <dbReference type="EMBL" id="KRF98626.1"/>
    </source>
</evidence>